<dbReference type="Pfam" id="PF10607">
    <property type="entry name" value="CTLH"/>
    <property type="match status" value="1"/>
</dbReference>
<evidence type="ECO:0000313" key="3">
    <source>
        <dbReference type="Proteomes" id="UP000623687"/>
    </source>
</evidence>
<proteinExistence type="predicted"/>
<feature type="domain" description="CRA" evidence="1">
    <location>
        <begin position="265"/>
        <end position="366"/>
    </location>
</feature>
<keyword evidence="3" id="KW-1185">Reference proteome</keyword>
<dbReference type="Proteomes" id="UP000623687">
    <property type="component" value="Unassembled WGS sequence"/>
</dbReference>
<name>A0A8H7DXE4_PLEOS</name>
<dbReference type="AlphaFoldDB" id="A0A8H7DXE4"/>
<dbReference type="PANTHER" id="PTHR12864">
    <property type="entry name" value="RAN BINDING PROTEIN 9-RELATED"/>
    <property type="match status" value="1"/>
</dbReference>
<comment type="caution">
    <text evidence="2">The sequence shown here is derived from an EMBL/GenBank/DDBJ whole genome shotgun (WGS) entry which is preliminary data.</text>
</comment>
<dbReference type="PROSITE" id="PS50896">
    <property type="entry name" value="LISH"/>
    <property type="match status" value="1"/>
</dbReference>
<dbReference type="OrthoDB" id="8048523at2759"/>
<dbReference type="InterPro" id="IPR013144">
    <property type="entry name" value="CRA_dom"/>
</dbReference>
<dbReference type="EMBL" id="JACETU010000001">
    <property type="protein sequence ID" value="KAF7440705.1"/>
    <property type="molecule type" value="Genomic_DNA"/>
</dbReference>
<sequence>MSASSSPVLFGFYVNLYLCGHVTLLQITQRRQAEPPLRNASSTAVRNMTSTDNALGERVLPLESAPHHLASDIYVIAFFFTEARAFLSQHSLVLEYLSHKCYSKTAQAFAQDTAVKHIDADGDEIMHSAHTSIEADTKDVRLEQSLKSIQMREEVRNKILSGQVEEAIHLIEQHFPSVLDTSNSTDTSLYQARTVSGKVEYVATTSVNPAHITLNLRILAFIEACRTVPLVYPPSPSSTSDAVLPPLSSNPQDYLFSSTDDVDSPHQEALLKRGQKLYAYAHMLPNPDDRAEYMEELGHVGSLLIYKVPERSPEARYLSQERREATADQVNAAILHSCGSPPVSRLELYTRYTMALTDKLYENRVKVPSSSRPPWLRLILPDVEESKAKQETTVVPSLDLKTFLDVKT</sequence>
<dbReference type="GeneID" id="59370893"/>
<dbReference type="InterPro" id="IPR006594">
    <property type="entry name" value="LisH"/>
</dbReference>
<protein>
    <recommendedName>
        <fullName evidence="1">CRA domain-containing protein</fullName>
    </recommendedName>
</protein>
<dbReference type="VEuPathDB" id="FungiDB:PC9H_001052"/>
<reference evidence="2" key="1">
    <citation type="submission" date="2019-07" db="EMBL/GenBank/DDBJ databases">
        <authorList>
            <person name="Palmer J.M."/>
        </authorList>
    </citation>
    <scope>NUCLEOTIDE SEQUENCE</scope>
    <source>
        <strain evidence="2">PC9</strain>
    </source>
</reference>
<organism evidence="2 3">
    <name type="scientific">Pleurotus ostreatus</name>
    <name type="common">Oyster mushroom</name>
    <name type="synonym">White-rot fungus</name>
    <dbReference type="NCBI Taxonomy" id="5322"/>
    <lineage>
        <taxon>Eukaryota</taxon>
        <taxon>Fungi</taxon>
        <taxon>Dikarya</taxon>
        <taxon>Basidiomycota</taxon>
        <taxon>Agaricomycotina</taxon>
        <taxon>Agaricomycetes</taxon>
        <taxon>Agaricomycetidae</taxon>
        <taxon>Agaricales</taxon>
        <taxon>Pleurotineae</taxon>
        <taxon>Pleurotaceae</taxon>
        <taxon>Pleurotus</taxon>
    </lineage>
</organism>
<dbReference type="InterPro" id="IPR050618">
    <property type="entry name" value="Ubq-SigPath_Reg"/>
</dbReference>
<accession>A0A8H7DXE4</accession>
<evidence type="ECO:0000313" key="2">
    <source>
        <dbReference type="EMBL" id="KAF7440705.1"/>
    </source>
</evidence>
<dbReference type="SMART" id="SM00757">
    <property type="entry name" value="CRA"/>
    <property type="match status" value="1"/>
</dbReference>
<evidence type="ECO:0000259" key="1">
    <source>
        <dbReference type="SMART" id="SM00757"/>
    </source>
</evidence>
<dbReference type="InterPro" id="IPR024964">
    <property type="entry name" value="CTLH/CRA"/>
</dbReference>
<gene>
    <name evidence="2" type="ORF">PC9H_001052</name>
</gene>
<dbReference type="RefSeq" id="XP_036636549.1">
    <property type="nucleotide sequence ID" value="XM_036770704.1"/>
</dbReference>